<dbReference type="PANTHER" id="PTHR45786:SF66">
    <property type="entry name" value="HOOK MOTIF PROTEIN, PUTATIVE-RELATED"/>
    <property type="match status" value="1"/>
</dbReference>
<protein>
    <submittedName>
        <fullName evidence="1">Uncharacterized protein</fullName>
    </submittedName>
</protein>
<keyword evidence="2" id="KW-1185">Reference proteome</keyword>
<organism evidence="1 2">
    <name type="scientific">Lactuca sativa</name>
    <name type="common">Garden lettuce</name>
    <dbReference type="NCBI Taxonomy" id="4236"/>
    <lineage>
        <taxon>Eukaryota</taxon>
        <taxon>Viridiplantae</taxon>
        <taxon>Streptophyta</taxon>
        <taxon>Embryophyta</taxon>
        <taxon>Tracheophyta</taxon>
        <taxon>Spermatophyta</taxon>
        <taxon>Magnoliopsida</taxon>
        <taxon>eudicotyledons</taxon>
        <taxon>Gunneridae</taxon>
        <taxon>Pentapetalae</taxon>
        <taxon>asterids</taxon>
        <taxon>campanulids</taxon>
        <taxon>Asterales</taxon>
        <taxon>Asteraceae</taxon>
        <taxon>Cichorioideae</taxon>
        <taxon>Cichorieae</taxon>
        <taxon>Lactucinae</taxon>
        <taxon>Lactuca</taxon>
    </lineage>
</organism>
<sequence>MFSFTLMGGRVDSSLNRGNVPYIFRLKGQNYHSIGSFLIANRCQPIFSQLYIYDTKNETSLDTNVPEDDRTALRLAEVVILSRSGRSSQKSNFSRTGLRLGNRTSRDLRDLGTCLRLEYDTGASGYFWHTKRCKTGERREKMNKRIGCPRILFIGGWSLGVRGAYCPKRHCLGIRSARVRVSTSLGVRGAYLGSDR</sequence>
<proteinExistence type="predicted"/>
<dbReference type="EMBL" id="NBSK02000001">
    <property type="protein sequence ID" value="KAJ0224209.1"/>
    <property type="molecule type" value="Genomic_DNA"/>
</dbReference>
<evidence type="ECO:0000313" key="1">
    <source>
        <dbReference type="EMBL" id="KAJ0224209.1"/>
    </source>
</evidence>
<comment type="caution">
    <text evidence="1">The sequence shown here is derived from an EMBL/GenBank/DDBJ whole genome shotgun (WGS) entry which is preliminary data.</text>
</comment>
<dbReference type="AlphaFoldDB" id="A0A9R1XWC7"/>
<gene>
    <name evidence="1" type="ORF">LSAT_V11C100029730</name>
</gene>
<reference evidence="1 2" key="1">
    <citation type="journal article" date="2017" name="Nat. Commun.">
        <title>Genome assembly with in vitro proximity ligation data and whole-genome triplication in lettuce.</title>
        <authorList>
            <person name="Reyes-Chin-Wo S."/>
            <person name="Wang Z."/>
            <person name="Yang X."/>
            <person name="Kozik A."/>
            <person name="Arikit S."/>
            <person name="Song C."/>
            <person name="Xia L."/>
            <person name="Froenicke L."/>
            <person name="Lavelle D.O."/>
            <person name="Truco M.J."/>
            <person name="Xia R."/>
            <person name="Zhu S."/>
            <person name="Xu C."/>
            <person name="Xu H."/>
            <person name="Xu X."/>
            <person name="Cox K."/>
            <person name="Korf I."/>
            <person name="Meyers B.C."/>
            <person name="Michelmore R.W."/>
        </authorList>
    </citation>
    <scope>NUCLEOTIDE SEQUENCE [LARGE SCALE GENOMIC DNA]</scope>
    <source>
        <strain evidence="2">cv. Salinas</strain>
        <tissue evidence="1">Seedlings</tissue>
    </source>
</reference>
<name>A0A9R1XWC7_LACSA</name>
<accession>A0A9R1XWC7</accession>
<dbReference type="PANTHER" id="PTHR45786">
    <property type="entry name" value="DNA BINDING PROTEIN-LIKE"/>
    <property type="match status" value="1"/>
</dbReference>
<dbReference type="Proteomes" id="UP000235145">
    <property type="component" value="Unassembled WGS sequence"/>
</dbReference>
<evidence type="ECO:0000313" key="2">
    <source>
        <dbReference type="Proteomes" id="UP000235145"/>
    </source>
</evidence>